<evidence type="ECO:0000256" key="8">
    <source>
        <dbReference type="ARBA" id="ARBA00038077"/>
    </source>
</evidence>
<evidence type="ECO:0000256" key="1">
    <source>
        <dbReference type="ARBA" id="ARBA00004167"/>
    </source>
</evidence>
<evidence type="ECO:0000256" key="4">
    <source>
        <dbReference type="ARBA" id="ARBA00022946"/>
    </source>
</evidence>
<keyword evidence="4" id="KW-0809">Transit peptide</keyword>
<dbReference type="PANTHER" id="PTHR33968:SF1">
    <property type="entry name" value="PROTEIN PET100 HOMOLOG, MITOCHONDRIAL"/>
    <property type="match status" value="1"/>
</dbReference>
<dbReference type="OrthoDB" id="18175at2759"/>
<evidence type="ECO:0000313" key="9">
    <source>
        <dbReference type="EMBL" id="CAG7815343.1"/>
    </source>
</evidence>
<evidence type="ECO:0000256" key="2">
    <source>
        <dbReference type="ARBA" id="ARBA00004325"/>
    </source>
</evidence>
<proteinExistence type="inferred from homology"/>
<evidence type="ECO:0000256" key="7">
    <source>
        <dbReference type="ARBA" id="ARBA00023136"/>
    </source>
</evidence>
<evidence type="ECO:0000256" key="5">
    <source>
        <dbReference type="ARBA" id="ARBA00022989"/>
    </source>
</evidence>
<dbReference type="Proteomes" id="UP000708208">
    <property type="component" value="Unassembled WGS sequence"/>
</dbReference>
<keyword evidence="10" id="KW-1185">Reference proteome</keyword>
<dbReference type="InterPro" id="IPR018625">
    <property type="entry name" value="Pet100"/>
</dbReference>
<dbReference type="AlphaFoldDB" id="A0A8J2L4D6"/>
<accession>A0A8J2L4D6</accession>
<comment type="subcellular location">
    <subcellularLocation>
        <location evidence="1">Membrane</location>
        <topology evidence="1">Single-pass membrane protein</topology>
    </subcellularLocation>
    <subcellularLocation>
        <location evidence="2">Mitochondrion membrane</location>
    </subcellularLocation>
</comment>
<gene>
    <name evidence="9" type="ORF">AFUS01_LOCUS26028</name>
</gene>
<keyword evidence="7" id="KW-0472">Membrane</keyword>
<name>A0A8J2L4D6_9HEXA</name>
<dbReference type="GO" id="GO:0033617">
    <property type="term" value="P:mitochondrial respiratory chain complex IV assembly"/>
    <property type="evidence" value="ECO:0007669"/>
    <property type="project" value="InterPro"/>
</dbReference>
<evidence type="ECO:0000256" key="6">
    <source>
        <dbReference type="ARBA" id="ARBA00023128"/>
    </source>
</evidence>
<reference evidence="9" key="1">
    <citation type="submission" date="2021-06" db="EMBL/GenBank/DDBJ databases">
        <authorList>
            <person name="Hodson N. C."/>
            <person name="Mongue J. A."/>
            <person name="Jaron S. K."/>
        </authorList>
    </citation>
    <scope>NUCLEOTIDE SEQUENCE</scope>
</reference>
<keyword evidence="5" id="KW-1133">Transmembrane helix</keyword>
<protein>
    <submittedName>
        <fullName evidence="9">Uncharacterized protein</fullName>
    </submittedName>
</protein>
<organism evidence="9 10">
    <name type="scientific">Allacma fusca</name>
    <dbReference type="NCBI Taxonomy" id="39272"/>
    <lineage>
        <taxon>Eukaryota</taxon>
        <taxon>Metazoa</taxon>
        <taxon>Ecdysozoa</taxon>
        <taxon>Arthropoda</taxon>
        <taxon>Hexapoda</taxon>
        <taxon>Collembola</taxon>
        <taxon>Symphypleona</taxon>
        <taxon>Sminthuridae</taxon>
        <taxon>Allacma</taxon>
    </lineage>
</organism>
<dbReference type="PANTHER" id="PTHR33968">
    <property type="entry name" value="PROTEIN PET100 HOMOLOG, MITOCHONDRIAL"/>
    <property type="match status" value="1"/>
</dbReference>
<comment type="similarity">
    <text evidence="8">Belongs to the PET100 family.</text>
</comment>
<dbReference type="GO" id="GO:0005743">
    <property type="term" value="C:mitochondrial inner membrane"/>
    <property type="evidence" value="ECO:0007669"/>
    <property type="project" value="TreeGrafter"/>
</dbReference>
<keyword evidence="6" id="KW-0496">Mitochondrion</keyword>
<dbReference type="Pfam" id="PF09803">
    <property type="entry name" value="Pet100"/>
    <property type="match status" value="1"/>
</dbReference>
<feature type="non-terminal residue" evidence="9">
    <location>
        <position position="1"/>
    </location>
</feature>
<evidence type="ECO:0000256" key="3">
    <source>
        <dbReference type="ARBA" id="ARBA00022692"/>
    </source>
</evidence>
<comment type="caution">
    <text evidence="9">The sequence shown here is derived from an EMBL/GenBank/DDBJ whole genome shotgun (WGS) entry which is preliminary data.</text>
</comment>
<keyword evidence="3" id="KW-0812">Transmembrane</keyword>
<evidence type="ECO:0000313" key="10">
    <source>
        <dbReference type="Proteomes" id="UP000708208"/>
    </source>
</evidence>
<dbReference type="EMBL" id="CAJVCH010342201">
    <property type="protein sequence ID" value="CAG7815343.1"/>
    <property type="molecule type" value="Genomic_DNA"/>
</dbReference>
<sequence>KIPNYINITCIPKMGNWQLEVFKLGLCVTFPVAMFYTFNQAKFFEDWVANNKQGLAPRGDNQQAKELRDFIKEYKADHESKILLQMQEEMLDYKPVPK</sequence>
<dbReference type="GO" id="GO:0051082">
    <property type="term" value="F:unfolded protein binding"/>
    <property type="evidence" value="ECO:0007669"/>
    <property type="project" value="TreeGrafter"/>
</dbReference>